<dbReference type="EMBL" id="JACIDG010000011">
    <property type="protein sequence ID" value="MBB3917110.1"/>
    <property type="molecule type" value="Genomic_DNA"/>
</dbReference>
<organism evidence="1 2">
    <name type="scientific">Rhizobium fabae</name>
    <dbReference type="NCBI Taxonomy" id="573179"/>
    <lineage>
        <taxon>Bacteria</taxon>
        <taxon>Pseudomonadati</taxon>
        <taxon>Pseudomonadota</taxon>
        <taxon>Alphaproteobacteria</taxon>
        <taxon>Hyphomicrobiales</taxon>
        <taxon>Rhizobiaceae</taxon>
        <taxon>Rhizobium/Agrobacterium group</taxon>
        <taxon>Rhizobium</taxon>
    </lineage>
</organism>
<dbReference type="AlphaFoldDB" id="A0A7W6B7L4"/>
<reference evidence="1 2" key="1">
    <citation type="submission" date="2020-08" db="EMBL/GenBank/DDBJ databases">
        <title>Genomic Encyclopedia of Type Strains, Phase IV (KMG-IV): sequencing the most valuable type-strain genomes for metagenomic binning, comparative biology and taxonomic classification.</title>
        <authorList>
            <person name="Goeker M."/>
        </authorList>
    </citation>
    <scope>NUCLEOTIDE SEQUENCE [LARGE SCALE GENOMIC DNA]</scope>
    <source>
        <strain evidence="1 2">DSM 19331</strain>
    </source>
</reference>
<protein>
    <submittedName>
        <fullName evidence="1">Uncharacterized protein</fullName>
    </submittedName>
</protein>
<dbReference type="RefSeq" id="WP_164737568.1">
    <property type="nucleotide sequence ID" value="NZ_JACIDG010000011.1"/>
</dbReference>
<comment type="caution">
    <text evidence="1">The sequence shown here is derived from an EMBL/GenBank/DDBJ whole genome shotgun (WGS) entry which is preliminary data.</text>
</comment>
<accession>A0A7W6B7L4</accession>
<evidence type="ECO:0000313" key="2">
    <source>
        <dbReference type="Proteomes" id="UP000545490"/>
    </source>
</evidence>
<name>A0A7W6B7L4_9HYPH</name>
<dbReference type="Proteomes" id="UP000545490">
    <property type="component" value="Unassembled WGS sequence"/>
</dbReference>
<proteinExistence type="predicted"/>
<evidence type="ECO:0000313" key="1">
    <source>
        <dbReference type="EMBL" id="MBB3917110.1"/>
    </source>
</evidence>
<sequence length="99" mass="11095">MNTIPTRTGEALLAAAGSPPFYHSDCDFRLERSTDDEWRIVILSARARGWAHEQFCGPLCQCLGDSIAVDMLSADRFLKQAHDQGFRTEFVGRSGKDLY</sequence>
<gene>
    <name evidence="1" type="ORF">GGQ65_004420</name>
</gene>